<feature type="region of interest" description="Disordered" evidence="2">
    <location>
        <begin position="916"/>
        <end position="978"/>
    </location>
</feature>
<organism evidence="5 6">
    <name type="scientific">Oryzias melastigma</name>
    <name type="common">Marine medaka</name>
    <dbReference type="NCBI Taxonomy" id="30732"/>
    <lineage>
        <taxon>Eukaryota</taxon>
        <taxon>Metazoa</taxon>
        <taxon>Chordata</taxon>
        <taxon>Craniata</taxon>
        <taxon>Vertebrata</taxon>
        <taxon>Euteleostomi</taxon>
        <taxon>Actinopterygii</taxon>
        <taxon>Neopterygii</taxon>
        <taxon>Teleostei</taxon>
        <taxon>Neoteleostei</taxon>
        <taxon>Acanthomorphata</taxon>
        <taxon>Ovalentaria</taxon>
        <taxon>Atherinomorphae</taxon>
        <taxon>Beloniformes</taxon>
        <taxon>Adrianichthyidae</taxon>
        <taxon>Oryziinae</taxon>
        <taxon>Oryzias</taxon>
    </lineage>
</organism>
<dbReference type="PROSITE" id="PS50004">
    <property type="entry name" value="C2"/>
    <property type="match status" value="1"/>
</dbReference>
<reference evidence="5" key="2">
    <citation type="submission" date="2025-09" db="UniProtKB">
        <authorList>
            <consortium name="Ensembl"/>
        </authorList>
    </citation>
    <scope>IDENTIFICATION</scope>
</reference>
<dbReference type="Pfam" id="PF00620">
    <property type="entry name" value="RhoGAP"/>
    <property type="match status" value="1"/>
</dbReference>
<dbReference type="Ensembl" id="ENSOMET00000003282.1">
    <property type="protein sequence ID" value="ENSOMEP00000007933.1"/>
    <property type="gene ID" value="ENSOMEG00000009083.1"/>
</dbReference>
<dbReference type="GO" id="GO:0007165">
    <property type="term" value="P:signal transduction"/>
    <property type="evidence" value="ECO:0007669"/>
    <property type="project" value="InterPro"/>
</dbReference>
<evidence type="ECO:0000259" key="3">
    <source>
        <dbReference type="PROSITE" id="PS50004"/>
    </source>
</evidence>
<evidence type="ECO:0000256" key="1">
    <source>
        <dbReference type="ARBA" id="ARBA00022468"/>
    </source>
</evidence>
<feature type="region of interest" description="Disordered" evidence="2">
    <location>
        <begin position="632"/>
        <end position="887"/>
    </location>
</feature>
<feature type="compositionally biased region" description="Basic and acidic residues" evidence="2">
    <location>
        <begin position="1472"/>
        <end position="1483"/>
    </location>
</feature>
<sequence>MADPLRRTLLAKLRGKKSKKGATLGGGFGSAAAANGGHEGKAKVSDEASGVVSLAGLDLSAERMSTYENCAGGQTQLSGGVAVVPQSCAAELAASPPSSGGRVNKELPGVTLQSDPPFGGEEVRSQPGFPHVPRKHSVSFPRQCRVGDSIGFGDNPVSQRAQVQAGAPQPTEGKGGHPPVQVLALQEPSNQILEKDDPNSRNMEVFTPNLENWGPAQTFFPTQLHIYVSQEEPLRSPLDSEDEDYYDNEILPFYETMRPKLDGDRVEGSEPGQGRGQVESAQETDRLRNRLQEAYYLLINAMNDINLEVQQTNSGLTERQAASSCSSRSRDSLCSKNIDSDSWSSGGDHSPQQVSDTDSLLLCLAGALESRARLISKSMTNLSSTKRPTLLRCASDGAIRYQSGPSACAQAPELQHGHDDQEAAETKTDDGVTQAGELSEPQMLCRDDSSEELLGDCGEQLNESSGSVNSLTGSCDSNCETPPHPGQDGDQDLVQVRARVSGSASKAHGVTVNKMQEWMHKGRLLSSEMKQRIEGSSLPHQDRLRPQAHPVRCKPALQGGKSVKAKSPQQQPAFIENAQMAHTNGRSTSELSPWRPQQISITVSKKRNWLQQSYQAKNFCTREDLHGMLGVEEEGSQGSHQPPPPPSPSPDGLRSSAVAPPRPVRLQLPQMGDGQKKGSPQSRSVDSAEENDADDEGEIWYNPIPEDDEPDVSHRPSVRVLLPQDPHRKLSRAGDAVQGGRSLEGHSGSVPEARVEDSSQGNAAHSTQAPHLHRQMLVCKPQEEGGASASRPTECLDLPNVVGFSPPSSPNPTKKSSSINWSFPDKIKSPRTVRKISMKMKKLPELSRKLSVKGTQSSSNNSSNGSSQLEPRAQSPRANGKGSEVFAQTSGPLRLASSGVGQASCNVISRYHLDSSVSTQNSYSKKKNNGSSKSASKGGYLSDGDSPELVAKSGKHGTAEGKGGRSKETEGGVGNSRLNGTDLDIDAFRHYSFTEQPKCTQYISGLMSLHFYGAEDLKPPRIDSRDVYCAIQVDSVNKARTALLTCRTTFLDMDHTFNIELENAQHLKLVVFSWEPTPKRNRVCCHGTVVLPSIFRVTRFHQLAVKLEPRGLIYVKLSLIEQWQNSLDGGPDADREPQVFGVEAWRVVERENSGLMVPLIISKCINEIEKRGCQVVGLYRLCGSAAVKKELREAFERDSYAVELSESVYPDINVITGVLKDYLRELPFPLINKPLYEAVLESMATKPLKMGAAGCENEQADSEHTVSLLEHLPEVERMTLRMLLNHLKRVASHQDVNKMTCQNLAVCFGPVLLSQRQEASCHTNRVFIDSEELASALHFKKHIEVLHYLLQLWPVVDALDPAVSNTPLVSDLLSAPPLRRRKERPQVLNLTEAEMAGVLRPKPGRLDSPSNRYAGDWSGCGESYFPSEMLLPPNKEEADYDDVPSEDMERLEEVQERQEEAVEEEDNVSEEPLQKEEVTKEEEKVEEENEENEEEEDGSNKKEPLEEEQRVEERVYSHILPPRLPKEHTYQAYMKIQDISPVLNNRVNLRDLQESIDTLIGNLERELNKNKLNFGY</sequence>
<name>A0A3B3BSB6_ORYME</name>
<keyword evidence="1" id="KW-0343">GTPase activation</keyword>
<dbReference type="PANTHER" id="PTHR46150">
    <property type="entry name" value="RHO GTPASE-ACTIVATING PROTEIN 100F"/>
    <property type="match status" value="1"/>
</dbReference>
<feature type="region of interest" description="Disordered" evidence="2">
    <location>
        <begin position="404"/>
        <end position="441"/>
    </location>
</feature>
<feature type="compositionally biased region" description="Low complexity" evidence="2">
    <location>
        <begin position="857"/>
        <end position="867"/>
    </location>
</feature>
<feature type="region of interest" description="Disordered" evidence="2">
    <location>
        <begin position="1424"/>
        <end position="1513"/>
    </location>
</feature>
<dbReference type="STRING" id="30732.ENSOMEP00000007933"/>
<evidence type="ECO:0000259" key="4">
    <source>
        <dbReference type="PROSITE" id="PS50238"/>
    </source>
</evidence>
<reference evidence="5" key="1">
    <citation type="submission" date="2025-08" db="UniProtKB">
        <authorList>
            <consortium name="Ensembl"/>
        </authorList>
    </citation>
    <scope>IDENTIFICATION</scope>
</reference>
<evidence type="ECO:0000256" key="2">
    <source>
        <dbReference type="SAM" id="MobiDB-lite"/>
    </source>
</evidence>
<feature type="compositionally biased region" description="Acidic residues" evidence="2">
    <location>
        <begin position="1484"/>
        <end position="1497"/>
    </location>
</feature>
<feature type="compositionally biased region" description="Basic residues" evidence="2">
    <location>
        <begin position="829"/>
        <end position="841"/>
    </location>
</feature>
<feature type="compositionally biased region" description="Low complexity" evidence="2">
    <location>
        <begin position="929"/>
        <end position="940"/>
    </location>
</feature>
<dbReference type="InterPro" id="IPR052118">
    <property type="entry name" value="Rho-GAP_regulator"/>
</dbReference>
<feature type="compositionally biased region" description="Polar residues" evidence="2">
    <location>
        <begin position="461"/>
        <end position="480"/>
    </location>
</feature>
<feature type="domain" description="C2" evidence="3">
    <location>
        <begin position="985"/>
        <end position="1104"/>
    </location>
</feature>
<evidence type="ECO:0000313" key="6">
    <source>
        <dbReference type="Proteomes" id="UP000261560"/>
    </source>
</evidence>
<dbReference type="InterPro" id="IPR000198">
    <property type="entry name" value="RhoGAP_dom"/>
</dbReference>
<dbReference type="RefSeq" id="XP_024134556.1">
    <property type="nucleotide sequence ID" value="XM_024278788.2"/>
</dbReference>
<dbReference type="OMA" id="QPAFIEN"/>
<feature type="region of interest" description="Disordered" evidence="2">
    <location>
        <begin position="458"/>
        <end position="491"/>
    </location>
</feature>
<dbReference type="SUPFAM" id="SSF48350">
    <property type="entry name" value="GTPase activation domain, GAP"/>
    <property type="match status" value="1"/>
</dbReference>
<dbReference type="GeneID" id="112150444"/>
<protein>
    <submittedName>
        <fullName evidence="5">Synapse defective Rho GTPase homolog 2</fullName>
    </submittedName>
</protein>
<feature type="region of interest" description="Disordered" evidence="2">
    <location>
        <begin position="92"/>
        <end position="180"/>
    </location>
</feature>
<proteinExistence type="predicted"/>
<feature type="compositionally biased region" description="Basic and acidic residues" evidence="2">
    <location>
        <begin position="1498"/>
        <end position="1513"/>
    </location>
</feature>
<dbReference type="PROSITE" id="PS50238">
    <property type="entry name" value="RHOGAP"/>
    <property type="match status" value="1"/>
</dbReference>
<dbReference type="OrthoDB" id="120383at2759"/>
<feature type="region of interest" description="Disordered" evidence="2">
    <location>
        <begin position="260"/>
        <end position="285"/>
    </location>
</feature>
<dbReference type="GO" id="GO:0097060">
    <property type="term" value="C:synaptic membrane"/>
    <property type="evidence" value="ECO:0007669"/>
    <property type="project" value="TreeGrafter"/>
</dbReference>
<dbReference type="Gene3D" id="2.60.40.150">
    <property type="entry name" value="C2 domain"/>
    <property type="match status" value="1"/>
</dbReference>
<dbReference type="InterPro" id="IPR057459">
    <property type="entry name" value="SYDE1/2_C2"/>
</dbReference>
<dbReference type="InterPro" id="IPR035892">
    <property type="entry name" value="C2_domain_sf"/>
</dbReference>
<feature type="domain" description="Rho-GAP" evidence="4">
    <location>
        <begin position="1142"/>
        <end position="1357"/>
    </location>
</feature>
<feature type="compositionally biased region" description="Acidic residues" evidence="2">
    <location>
        <begin position="687"/>
        <end position="698"/>
    </location>
</feature>
<feature type="compositionally biased region" description="Basic and acidic residues" evidence="2">
    <location>
        <begin position="957"/>
        <end position="970"/>
    </location>
</feature>
<keyword evidence="6" id="KW-1185">Reference proteome</keyword>
<feature type="region of interest" description="Disordered" evidence="2">
    <location>
        <begin position="13"/>
        <end position="47"/>
    </location>
</feature>
<dbReference type="Proteomes" id="UP000261560">
    <property type="component" value="Unplaced"/>
</dbReference>
<dbReference type="GeneTree" id="ENSGT01030000234635"/>
<dbReference type="SMART" id="SM00324">
    <property type="entry name" value="RhoGAP"/>
    <property type="match status" value="1"/>
</dbReference>
<dbReference type="InterPro" id="IPR008936">
    <property type="entry name" value="Rho_GTPase_activation_prot"/>
</dbReference>
<dbReference type="GO" id="GO:0046578">
    <property type="term" value="P:regulation of Ras protein signal transduction"/>
    <property type="evidence" value="ECO:0007669"/>
    <property type="project" value="TreeGrafter"/>
</dbReference>
<dbReference type="PaxDb" id="30732-ENSOMEP00000007933"/>
<dbReference type="Gene3D" id="1.10.555.10">
    <property type="entry name" value="Rho GTPase activation protein"/>
    <property type="match status" value="1"/>
</dbReference>
<dbReference type="InterPro" id="IPR000008">
    <property type="entry name" value="C2_dom"/>
</dbReference>
<dbReference type="Pfam" id="PF25336">
    <property type="entry name" value="C2_SYDE"/>
    <property type="match status" value="1"/>
</dbReference>
<dbReference type="GO" id="GO:0016477">
    <property type="term" value="P:cell migration"/>
    <property type="evidence" value="ECO:0007669"/>
    <property type="project" value="TreeGrafter"/>
</dbReference>
<feature type="compositionally biased region" description="Polar residues" evidence="2">
    <location>
        <begin position="758"/>
        <end position="769"/>
    </location>
</feature>
<dbReference type="FunFam" id="1.10.555.10:FF:000031">
    <property type="entry name" value="rho GTPase-activating protein 100F isoform X6"/>
    <property type="match status" value="1"/>
</dbReference>
<feature type="compositionally biased region" description="Basic and acidic residues" evidence="2">
    <location>
        <begin position="1447"/>
        <end position="1460"/>
    </location>
</feature>
<accession>A0A3B3BSB6</accession>
<dbReference type="SUPFAM" id="SSF49562">
    <property type="entry name" value="C2 domain (Calcium/lipid-binding domain, CaLB)"/>
    <property type="match status" value="1"/>
</dbReference>
<evidence type="ECO:0000313" key="5">
    <source>
        <dbReference type="Ensembl" id="ENSOMEP00000007933.1"/>
    </source>
</evidence>
<dbReference type="PANTHER" id="PTHR46150:SF1">
    <property type="entry name" value="RHO GTPASE-ACTIVATING PROTEIN SYDE2"/>
    <property type="match status" value="1"/>
</dbReference>
<dbReference type="GO" id="GO:0005096">
    <property type="term" value="F:GTPase activator activity"/>
    <property type="evidence" value="ECO:0007669"/>
    <property type="project" value="UniProtKB-KW"/>
</dbReference>
<feature type="compositionally biased region" description="Basic and acidic residues" evidence="2">
    <location>
        <begin position="415"/>
        <end position="430"/>
    </location>
</feature>